<organism evidence="6">
    <name type="scientific">Pelargonium graveolens</name>
    <name type="common">rose geranium</name>
    <dbReference type="NCBI Taxonomy" id="73200"/>
    <lineage>
        <taxon>Eukaryota</taxon>
        <taxon>Viridiplantae</taxon>
        <taxon>Streptophyta</taxon>
        <taxon>Embryophyta</taxon>
        <taxon>Tracheophyta</taxon>
        <taxon>Spermatophyta</taxon>
        <taxon>Magnoliopsida</taxon>
        <taxon>eudicotyledons</taxon>
        <taxon>Gunneridae</taxon>
        <taxon>Pentapetalae</taxon>
        <taxon>rosids</taxon>
        <taxon>malvids</taxon>
        <taxon>Geraniales</taxon>
        <taxon>Geraniaceae</taxon>
        <taxon>Pelargonium</taxon>
    </lineage>
</organism>
<dbReference type="PANTHER" id="PTHR43281:SF6">
    <property type="entry name" value="HETERODIMERIC GERANYLGERANYL PYROPHOSPHATE SYNTHASE SMALL SUBUNIT, CHLOROPLASTIC-LIKE"/>
    <property type="match status" value="1"/>
</dbReference>
<dbReference type="Gene3D" id="1.10.600.10">
    <property type="entry name" value="Farnesyl Diphosphate Synthase"/>
    <property type="match status" value="1"/>
</dbReference>
<dbReference type="CDD" id="cd00867">
    <property type="entry name" value="Trans_IPPS"/>
    <property type="match status" value="1"/>
</dbReference>
<comment type="similarity">
    <text evidence="2 5">Belongs to the FPP/GGPP synthase family.</text>
</comment>
<dbReference type="EC" id="2.5.1.1" evidence="6"/>
<evidence type="ECO:0000256" key="5">
    <source>
        <dbReference type="RuleBase" id="RU004466"/>
    </source>
</evidence>
<keyword evidence="4" id="KW-0460">Magnesium</keyword>
<name>A0A7I6JIF4_9ROSI</name>
<dbReference type="PANTHER" id="PTHR43281">
    <property type="entry name" value="FARNESYL DIPHOSPHATE SYNTHASE"/>
    <property type="match status" value="1"/>
</dbReference>
<reference evidence="6" key="1">
    <citation type="submission" date="2016-10" db="EMBL/GenBank/DDBJ databases">
        <title>Terpenoid pathway genes from Pelargonium graveolens.</title>
        <authorList>
            <person name="Kumar A."/>
            <person name="Shasany A."/>
        </authorList>
    </citation>
    <scope>NUCLEOTIDE SEQUENCE</scope>
    <source>
        <tissue evidence="6">Leaf</tissue>
    </source>
</reference>
<dbReference type="GO" id="GO:0008299">
    <property type="term" value="P:isoprenoid biosynthetic process"/>
    <property type="evidence" value="ECO:0007669"/>
    <property type="project" value="InterPro"/>
</dbReference>
<evidence type="ECO:0000256" key="4">
    <source>
        <dbReference type="ARBA" id="ARBA00022842"/>
    </source>
</evidence>
<proteinExistence type="evidence at transcript level"/>
<dbReference type="GO" id="GO:0046872">
    <property type="term" value="F:metal ion binding"/>
    <property type="evidence" value="ECO:0007669"/>
    <property type="project" value="UniProtKB-KW"/>
</dbReference>
<evidence type="ECO:0000256" key="2">
    <source>
        <dbReference type="ARBA" id="ARBA00006706"/>
    </source>
</evidence>
<keyword evidence="3" id="KW-0479">Metal-binding</keyword>
<dbReference type="GO" id="GO:0004161">
    <property type="term" value="F:dimethylallyltranstransferase activity"/>
    <property type="evidence" value="ECO:0007669"/>
    <property type="project" value="UniProtKB-EC"/>
</dbReference>
<dbReference type="InterPro" id="IPR000092">
    <property type="entry name" value="Polyprenyl_synt"/>
</dbReference>
<keyword evidence="5 6" id="KW-0808">Transferase</keyword>
<dbReference type="EMBL" id="KY022658">
    <property type="protein sequence ID" value="ASQ40929.1"/>
    <property type="molecule type" value="mRNA"/>
</dbReference>
<protein>
    <submittedName>
        <fullName evidence="6">Geranyl pyrophosphate synthase small subunit type I</fullName>
        <ecNumber evidence="6">2.5.1.1</ecNumber>
    </submittedName>
</protein>
<dbReference type="InterPro" id="IPR008949">
    <property type="entry name" value="Isoprenoid_synthase_dom_sf"/>
</dbReference>
<evidence type="ECO:0000313" key="6">
    <source>
        <dbReference type="EMBL" id="ASQ40929.1"/>
    </source>
</evidence>
<sequence length="296" mass="32277">MAGTSLQINCYPMVSTAKQYISRSNPGRRSLLFRPIKVASVASQSQSSYWDSLNVDIEAYLKKAIPIRPPLTVFEPMHHLVFDAPPSLAPALCIAACEFVGGGRDQAMVAAAAVRLMHAAACAHDKLLSAHKPISRPTAQREFESNIKLLTGDGIVPFGFELLASEPERSNAGRVVRVVAEIARAVGSQGTVEGQYEEVVSERMERACEKREGELHACAGACGAILGGGSEEEVEKLRKYGLYVGMMQGMLRLGGKERFGEMVERMRCLALNELRDFDGRKIETLSKLVEPDFCCA</sequence>
<dbReference type="SUPFAM" id="SSF48576">
    <property type="entry name" value="Terpenoid synthases"/>
    <property type="match status" value="1"/>
</dbReference>
<dbReference type="AlphaFoldDB" id="A0A7I6JIF4"/>
<accession>A0A7I6JIF4</accession>
<evidence type="ECO:0000256" key="3">
    <source>
        <dbReference type="ARBA" id="ARBA00022723"/>
    </source>
</evidence>
<evidence type="ECO:0000256" key="1">
    <source>
        <dbReference type="ARBA" id="ARBA00001946"/>
    </source>
</evidence>
<comment type="cofactor">
    <cofactor evidence="1">
        <name>Mg(2+)</name>
        <dbReference type="ChEBI" id="CHEBI:18420"/>
    </cofactor>
</comment>
<dbReference type="Pfam" id="PF00348">
    <property type="entry name" value="polyprenyl_synt"/>
    <property type="match status" value="1"/>
</dbReference>